<dbReference type="Pfam" id="PF08240">
    <property type="entry name" value="ADH_N"/>
    <property type="match status" value="1"/>
</dbReference>
<dbReference type="GO" id="GO:0070402">
    <property type="term" value="F:NADPH binding"/>
    <property type="evidence" value="ECO:0007669"/>
    <property type="project" value="TreeGrafter"/>
</dbReference>
<evidence type="ECO:0000259" key="3">
    <source>
        <dbReference type="SMART" id="SM00829"/>
    </source>
</evidence>
<keyword evidence="1" id="KW-0521">NADP</keyword>
<dbReference type="InterPro" id="IPR020843">
    <property type="entry name" value="ER"/>
</dbReference>
<dbReference type="PANTHER" id="PTHR48106">
    <property type="entry name" value="QUINONE OXIDOREDUCTASE PIG3-RELATED"/>
    <property type="match status" value="1"/>
</dbReference>
<dbReference type="EMBL" id="RFFH01000001">
    <property type="protein sequence ID" value="RMI34909.1"/>
    <property type="molecule type" value="Genomic_DNA"/>
</dbReference>
<organism evidence="4 5">
    <name type="scientific">Nocardia stercoris</name>
    <dbReference type="NCBI Taxonomy" id="2483361"/>
    <lineage>
        <taxon>Bacteria</taxon>
        <taxon>Bacillati</taxon>
        <taxon>Actinomycetota</taxon>
        <taxon>Actinomycetes</taxon>
        <taxon>Mycobacteriales</taxon>
        <taxon>Nocardiaceae</taxon>
        <taxon>Nocardia</taxon>
    </lineage>
</organism>
<evidence type="ECO:0000313" key="5">
    <source>
        <dbReference type="Proteomes" id="UP000279275"/>
    </source>
</evidence>
<keyword evidence="5" id="KW-1185">Reference proteome</keyword>
<proteinExistence type="predicted"/>
<dbReference type="OrthoDB" id="4512359at2"/>
<evidence type="ECO:0000313" key="4">
    <source>
        <dbReference type="EMBL" id="RMI34909.1"/>
    </source>
</evidence>
<dbReference type="SMART" id="SM00829">
    <property type="entry name" value="PKS_ER"/>
    <property type="match status" value="1"/>
</dbReference>
<dbReference type="Gene3D" id="3.40.50.720">
    <property type="entry name" value="NAD(P)-binding Rossmann-like Domain"/>
    <property type="match status" value="1"/>
</dbReference>
<dbReference type="SUPFAM" id="SSF51735">
    <property type="entry name" value="NAD(P)-binding Rossmann-fold domains"/>
    <property type="match status" value="1"/>
</dbReference>
<gene>
    <name evidence="4" type="ORF">EBN03_00625</name>
</gene>
<reference evidence="4 5" key="1">
    <citation type="submission" date="2018-10" db="EMBL/GenBank/DDBJ databases">
        <title>Isolation from cow dung.</title>
        <authorList>
            <person name="Ling L."/>
        </authorList>
    </citation>
    <scope>NUCLEOTIDE SEQUENCE [LARGE SCALE GENOMIC DNA]</scope>
    <source>
        <strain evidence="4 5">NEAU-LL90</strain>
    </source>
</reference>
<dbReference type="Proteomes" id="UP000279275">
    <property type="component" value="Unassembled WGS sequence"/>
</dbReference>
<dbReference type="Pfam" id="PF13602">
    <property type="entry name" value="ADH_zinc_N_2"/>
    <property type="match status" value="1"/>
</dbReference>
<protein>
    <submittedName>
        <fullName evidence="4">NADP-dependent oxidoreductase</fullName>
    </submittedName>
</protein>
<feature type="domain" description="Enoyl reductase (ER)" evidence="3">
    <location>
        <begin position="10"/>
        <end position="303"/>
    </location>
</feature>
<dbReference type="InterPro" id="IPR036291">
    <property type="entry name" value="NAD(P)-bd_dom_sf"/>
</dbReference>
<keyword evidence="2" id="KW-0560">Oxidoreductase</keyword>
<accession>A0A3M2LBJ2</accession>
<dbReference type="RefSeq" id="WP_122185880.1">
    <property type="nucleotide sequence ID" value="NZ_RFFH01000001.1"/>
</dbReference>
<dbReference type="CDD" id="cd05289">
    <property type="entry name" value="MDR_like_2"/>
    <property type="match status" value="1"/>
</dbReference>
<dbReference type="SUPFAM" id="SSF50129">
    <property type="entry name" value="GroES-like"/>
    <property type="match status" value="1"/>
</dbReference>
<dbReference type="AlphaFoldDB" id="A0A3M2LBJ2"/>
<dbReference type="PANTHER" id="PTHR48106:SF18">
    <property type="entry name" value="QUINONE OXIDOREDUCTASE PIG3"/>
    <property type="match status" value="1"/>
</dbReference>
<dbReference type="GO" id="GO:0016651">
    <property type="term" value="F:oxidoreductase activity, acting on NAD(P)H"/>
    <property type="evidence" value="ECO:0007669"/>
    <property type="project" value="TreeGrafter"/>
</dbReference>
<comment type="caution">
    <text evidence="4">The sequence shown here is derived from an EMBL/GenBank/DDBJ whole genome shotgun (WGS) entry which is preliminary data.</text>
</comment>
<evidence type="ECO:0000256" key="2">
    <source>
        <dbReference type="ARBA" id="ARBA00023002"/>
    </source>
</evidence>
<name>A0A3M2LBJ2_9NOCA</name>
<dbReference type="Gene3D" id="3.90.180.10">
    <property type="entry name" value="Medium-chain alcohol dehydrogenases, catalytic domain"/>
    <property type="match status" value="1"/>
</dbReference>
<evidence type="ECO:0000256" key="1">
    <source>
        <dbReference type="ARBA" id="ARBA00022857"/>
    </source>
</evidence>
<dbReference type="InterPro" id="IPR013154">
    <property type="entry name" value="ADH-like_N"/>
</dbReference>
<dbReference type="InterPro" id="IPR011032">
    <property type="entry name" value="GroES-like_sf"/>
</dbReference>
<sequence>MQTIAFEKFGAAPELTELPIPEPGPGEVLVRVRAASVNGFDLGVLGGALQGVYEYEFPVVLGKDYAGEVAAVGTGVESVSVGRRVFGVVMRPTLGQGGYAEYLAVPEQYGLAVIPEGLDDARAAALALSGTAALGAIEAVAPGSGDIVLISGATGGVGAFAIQLAVARGATVLATARPGAEAAFVTGLGASVAIDHTDLAAQVRAVAPAGVDAVVHLAGDGAALTELLVPDGRLASTVHFTPADPAVRATVVMADPARGRLEYLADEVVSGRLRVPLGRAYELSEVPQALTDFTEGTIGKFTVTV</sequence>